<dbReference type="Proteomes" id="UP001488838">
    <property type="component" value="Unassembled WGS sequence"/>
</dbReference>
<accession>A0AAW0HNE0</accession>
<dbReference type="EMBL" id="JBBHLL010000427">
    <property type="protein sequence ID" value="KAK7803234.1"/>
    <property type="molecule type" value="Genomic_DNA"/>
</dbReference>
<evidence type="ECO:0000313" key="2">
    <source>
        <dbReference type="Proteomes" id="UP001488838"/>
    </source>
</evidence>
<protein>
    <submittedName>
        <fullName evidence="1">Uncharacterized protein</fullName>
    </submittedName>
</protein>
<dbReference type="AlphaFoldDB" id="A0AAW0HNE0"/>
<organism evidence="1 2">
    <name type="scientific">Myodes glareolus</name>
    <name type="common">Bank vole</name>
    <name type="synonym">Clethrionomys glareolus</name>
    <dbReference type="NCBI Taxonomy" id="447135"/>
    <lineage>
        <taxon>Eukaryota</taxon>
        <taxon>Metazoa</taxon>
        <taxon>Chordata</taxon>
        <taxon>Craniata</taxon>
        <taxon>Vertebrata</taxon>
        <taxon>Euteleostomi</taxon>
        <taxon>Mammalia</taxon>
        <taxon>Eutheria</taxon>
        <taxon>Euarchontoglires</taxon>
        <taxon>Glires</taxon>
        <taxon>Rodentia</taxon>
        <taxon>Myomorpha</taxon>
        <taxon>Muroidea</taxon>
        <taxon>Cricetidae</taxon>
        <taxon>Arvicolinae</taxon>
        <taxon>Myodes</taxon>
    </lineage>
</organism>
<reference evidence="1 2" key="1">
    <citation type="journal article" date="2023" name="bioRxiv">
        <title>Conserved and derived expression patterns and positive selection on dental genes reveal complex evolutionary context of ever-growing rodent molars.</title>
        <authorList>
            <person name="Calamari Z.T."/>
            <person name="Song A."/>
            <person name="Cohen E."/>
            <person name="Akter M."/>
            <person name="Roy R.D."/>
            <person name="Hallikas O."/>
            <person name="Christensen M.M."/>
            <person name="Li P."/>
            <person name="Marangoni P."/>
            <person name="Jernvall J."/>
            <person name="Klein O.D."/>
        </authorList>
    </citation>
    <scope>NUCLEOTIDE SEQUENCE [LARGE SCALE GENOMIC DNA]</scope>
    <source>
        <strain evidence="1">V071</strain>
    </source>
</reference>
<sequence length="152" mass="17340">PRKEKTTAAEILSWLEGLAHTLHLLFQKDSILKKKSTQLLNQGGEGKGESVLLLSQNHLVVTGTLTQLVNVILPKHVTEMLSILARHHQSGQWLTTCASTKFLCVEDTRNWYLKLKKKILKPFTGVYFKKMVLRKPRCQGAEVFDMDRMNAR</sequence>
<feature type="non-terminal residue" evidence="1">
    <location>
        <position position="1"/>
    </location>
</feature>
<keyword evidence="2" id="KW-1185">Reference proteome</keyword>
<gene>
    <name evidence="1" type="ORF">U0070_021808</name>
</gene>
<comment type="caution">
    <text evidence="1">The sequence shown here is derived from an EMBL/GenBank/DDBJ whole genome shotgun (WGS) entry which is preliminary data.</text>
</comment>
<proteinExistence type="predicted"/>
<name>A0AAW0HNE0_MYOGA</name>
<evidence type="ECO:0000313" key="1">
    <source>
        <dbReference type="EMBL" id="KAK7803234.1"/>
    </source>
</evidence>